<evidence type="ECO:0000313" key="2">
    <source>
        <dbReference type="Proteomes" id="UP001605036"/>
    </source>
</evidence>
<comment type="caution">
    <text evidence="1">The sequence shown here is derived from an EMBL/GenBank/DDBJ whole genome shotgun (WGS) entry which is preliminary data.</text>
</comment>
<dbReference type="EMBL" id="JBHFFA010000001">
    <property type="protein sequence ID" value="KAL2652983.1"/>
    <property type="molecule type" value="Genomic_DNA"/>
</dbReference>
<sequence>MKRVAADGGEIRRSHRRQDPPFFECLAFHLVEVLRMHLQLEARNWIFVFFLDDRGGHSDFDQVSGVDARCEV</sequence>
<keyword evidence="2" id="KW-1185">Reference proteome</keyword>
<accession>A0ABD1ZNN0</accession>
<protein>
    <submittedName>
        <fullName evidence="1">Uncharacterized protein</fullName>
    </submittedName>
</protein>
<proteinExistence type="predicted"/>
<reference evidence="1 2" key="1">
    <citation type="submission" date="2024-09" db="EMBL/GenBank/DDBJ databases">
        <title>Chromosome-scale assembly of Riccia fluitans.</title>
        <authorList>
            <person name="Paukszto L."/>
            <person name="Sawicki J."/>
            <person name="Karawczyk K."/>
            <person name="Piernik-Szablinska J."/>
            <person name="Szczecinska M."/>
            <person name="Mazdziarz M."/>
        </authorList>
    </citation>
    <scope>NUCLEOTIDE SEQUENCE [LARGE SCALE GENOMIC DNA]</scope>
    <source>
        <strain evidence="1">Rf_01</strain>
        <tissue evidence="1">Aerial parts of the thallus</tissue>
    </source>
</reference>
<name>A0ABD1ZNN0_9MARC</name>
<dbReference type="Proteomes" id="UP001605036">
    <property type="component" value="Unassembled WGS sequence"/>
</dbReference>
<gene>
    <name evidence="1" type="ORF">R1flu_021111</name>
</gene>
<evidence type="ECO:0000313" key="1">
    <source>
        <dbReference type="EMBL" id="KAL2652983.1"/>
    </source>
</evidence>
<organism evidence="1 2">
    <name type="scientific">Riccia fluitans</name>
    <dbReference type="NCBI Taxonomy" id="41844"/>
    <lineage>
        <taxon>Eukaryota</taxon>
        <taxon>Viridiplantae</taxon>
        <taxon>Streptophyta</taxon>
        <taxon>Embryophyta</taxon>
        <taxon>Marchantiophyta</taxon>
        <taxon>Marchantiopsida</taxon>
        <taxon>Marchantiidae</taxon>
        <taxon>Marchantiales</taxon>
        <taxon>Ricciaceae</taxon>
        <taxon>Riccia</taxon>
    </lineage>
</organism>
<dbReference type="AlphaFoldDB" id="A0ABD1ZNN0"/>